<reference evidence="1 2" key="2">
    <citation type="submission" date="2018-11" db="EMBL/GenBank/DDBJ databases">
        <authorList>
            <consortium name="Pathogen Informatics"/>
        </authorList>
    </citation>
    <scope>NUCLEOTIDE SEQUENCE [LARGE SCALE GENOMIC DNA]</scope>
    <source>
        <strain evidence="1">Dakar</strain>
        <strain evidence="2">Dakar, Senegal</strain>
    </source>
</reference>
<proteinExistence type="predicted"/>
<keyword evidence="2" id="KW-1185">Reference proteome</keyword>
<protein>
    <submittedName>
        <fullName evidence="3">CCHC-type domain-containing protein</fullName>
    </submittedName>
</protein>
<name>A0A183KE73_9TREM</name>
<evidence type="ECO:0000313" key="1">
    <source>
        <dbReference type="EMBL" id="VDP52189.1"/>
    </source>
</evidence>
<gene>
    <name evidence="1" type="ORF">SCUD_LOCUS13316</name>
</gene>
<organism evidence="3">
    <name type="scientific">Schistosoma curassoni</name>
    <dbReference type="NCBI Taxonomy" id="6186"/>
    <lineage>
        <taxon>Eukaryota</taxon>
        <taxon>Metazoa</taxon>
        <taxon>Spiralia</taxon>
        <taxon>Lophotrochozoa</taxon>
        <taxon>Platyhelminthes</taxon>
        <taxon>Trematoda</taxon>
        <taxon>Digenea</taxon>
        <taxon>Strigeidida</taxon>
        <taxon>Schistosomatoidea</taxon>
        <taxon>Schistosomatidae</taxon>
        <taxon>Schistosoma</taxon>
    </lineage>
</organism>
<reference evidence="3" key="1">
    <citation type="submission" date="2016-06" db="UniProtKB">
        <authorList>
            <consortium name="WormBaseParasite"/>
        </authorList>
    </citation>
    <scope>IDENTIFICATION</scope>
</reference>
<sequence>MTKEDDEDVNIVAHFLTFIGREAYSLLRSLAMPEKPISLPYTTLKELLLGYVNYTNFECGKGGRFRKMIHEDIKNSNTLLRHPNPVRTQGYADNSLSLDAVHGDRDTFGQCLSCCKFHSFNSCKFRNSKYFKCGEIGHVQSVCITDVHLIATNIRSCDSDSTKSSIYNDDLSLTTILKDSVESYGSSELNETQNSCETTASNQSIYQDSHTIVPSIAFPNDSHISDEIPCKS</sequence>
<dbReference type="EMBL" id="UZAK01035779">
    <property type="protein sequence ID" value="VDP52189.1"/>
    <property type="molecule type" value="Genomic_DNA"/>
</dbReference>
<dbReference type="WBParaSite" id="SCUD_0001331901-mRNA-1">
    <property type="protein sequence ID" value="SCUD_0001331901-mRNA-1"/>
    <property type="gene ID" value="SCUD_0001331901"/>
</dbReference>
<dbReference type="AlphaFoldDB" id="A0A183KE73"/>
<evidence type="ECO:0000313" key="2">
    <source>
        <dbReference type="Proteomes" id="UP000279833"/>
    </source>
</evidence>
<accession>A0A183KE73</accession>
<evidence type="ECO:0000313" key="3">
    <source>
        <dbReference type="WBParaSite" id="SCUD_0001331901-mRNA-1"/>
    </source>
</evidence>
<dbReference type="Proteomes" id="UP000279833">
    <property type="component" value="Unassembled WGS sequence"/>
</dbReference>